<dbReference type="SUPFAM" id="SSF52058">
    <property type="entry name" value="L domain-like"/>
    <property type="match status" value="1"/>
</dbReference>
<dbReference type="Pfam" id="PF00646">
    <property type="entry name" value="F-box"/>
    <property type="match status" value="3"/>
</dbReference>
<dbReference type="PROSITE" id="PS50181">
    <property type="entry name" value="FBOX"/>
    <property type="match status" value="3"/>
</dbReference>
<comment type="caution">
    <text evidence="3">The sequence shown here is derived from an EMBL/GenBank/DDBJ whole genome shotgun (WGS) entry which is preliminary data.</text>
</comment>
<accession>A0ABQ7Z1R0</accession>
<dbReference type="InterPro" id="IPR055294">
    <property type="entry name" value="FBL60-like"/>
</dbReference>
<name>A0ABQ7Z1R0_BRANA</name>
<dbReference type="InterPro" id="IPR006566">
    <property type="entry name" value="FBD"/>
</dbReference>
<dbReference type="InterPro" id="IPR053781">
    <property type="entry name" value="F-box_AtFBL13-like"/>
</dbReference>
<dbReference type="InterPro" id="IPR001810">
    <property type="entry name" value="F-box_dom"/>
</dbReference>
<dbReference type="InterPro" id="IPR017937">
    <property type="entry name" value="Thioredoxin_CS"/>
</dbReference>
<sequence>PRFFIHRSQLSDSSPMNSKKMDTGSKDLISSLPDAIICHILSFLSTKDAALTSVLSKRWRHLLAFVTNLDLDNTIYDRPKMGRKRRRHLRKSFKLFVERVMALQGNAPLNKFSLRCKIACVTSRVNRWVLKALERGVVDLDLYISSEHEYPLPPQVLMSKTLVKLKLAGTDEFIIDVREVSLPKLKTLHMNDVSFADESGAAFGKLVSGCHVLEELVMVKMTWDFCGACSVSNPTLKRLIIYCEYDEENPESVSLDTPSLVYLELTDTVAAKYPKMNLDSLVEASVGIRMTPGQVFRGRDLVNRHYGYKLRKDVSATDFLMGISHVKILYLSSQALEVLTFCCKEIPVFNNLIHLTIETDQDVDWESLPNLLKNCPNLETLVFQGLHYGDTNQCFDEGYRFKDTNECFVKGADRCVCKPWLGTPSWLSSSPVKKLKVLKFGEITTYKDDMDKQSDLINHFVETMPNLEEVVLYYDTPFDSDLEVVSNGFQQLEKVASTRCKIQVVSDNISFSTTVHSTSATSGLVFFKNTFPLLHKYFLVIHVDMRVLSSVRKKTMDFVSRDMFSGLPDPLISHILSFLPTKEAASTSVLSKRWRFLFASVTNLDFKSNGNSPSFMEFVDMLLDLQGTAPLKRFSLHLTDYPDPVHVTVWILHALGRGVSDLTLRLSEYPLPHEILVSKTLVRLKLEEGHDVTFSADVEDVFLPKLKILDIDSVVFEEEGVGFARLLSGCPVLEELVLTNMGWENWEFCSVSVTTLKRLTIFLDDFDENPMSVSFDTPNLEYLEYSDNIAREYPKVNFSSLVEAHIGLRLSEDQSADADFSEEDGYFSGEYEEEKEMVGNATNFLLGLCNVQILYLSAKTLEVCTFCCEATPVFNNLIQLTIESNDESGWDSLPALLPNCSNLETLIFKGLVHKSTDVCGNMCLCKPLKNPSCLSSSAVKVLKIILSVDIDDEGMEMEQIMHFLEKMPRLEQLVVYFNISYDPSVFDLSKKLQSIPRIASPKCNFQVISPNLSLSSTLPSTLSKKWSAPPNEEYSWFLKALTGIDLETSLEFQLLNSTCFGYIVQVCKCMSIGNMDDLPDNLLCQILSNLSTKEAAVTSLLSKRWRYLFALVPNLDFESFSSQHTDHTSFIDFVDRVLKLRGKDHVNKFSLKCGDGFEDEDVYPWISNVLRHGVSDLSLHVSSSLVYWLPSKVFVSKTLVRLKIGPEDGPKVKLRNVYLPRLRTLILDSVVFVEGEIGSAKLLSGCPVLEELSLCNLEWGYWGSCYVASKILKRLTLCCAHCDDNPKSVSFDTPNVVYFKYSDNIAKKYPKLNFDSLVEASIDIRMTNDQKANVRYVSNDDEEEREMVGNATVLVMGICNVKTLYLSYDTLETLNFCCEAMPVLSNLTHLTIESNQEVGWESLPQLLKNCPNLETLVFQGLTHKATSSPSLTHCPVKFLKILKFGEACDDDDVDMVMEIVMINHFLQKMLNLERLIVYYNTSIEDDLVEVSSQLQMLPAAASSKCKIQVISDSLGLSVTLPISL</sequence>
<gene>
    <name evidence="3" type="ORF">HID58_071487</name>
</gene>
<feature type="compositionally biased region" description="Polar residues" evidence="1">
    <location>
        <begin position="8"/>
        <end position="17"/>
    </location>
</feature>
<feature type="domain" description="F-box" evidence="2">
    <location>
        <begin position="1072"/>
        <end position="1120"/>
    </location>
</feature>
<dbReference type="SUPFAM" id="SSF52047">
    <property type="entry name" value="RNI-like"/>
    <property type="match status" value="2"/>
</dbReference>
<dbReference type="InterPro" id="IPR032675">
    <property type="entry name" value="LRR_dom_sf"/>
</dbReference>
<dbReference type="Gene3D" id="1.20.1280.50">
    <property type="match status" value="3"/>
</dbReference>
<dbReference type="SMART" id="SM00256">
    <property type="entry name" value="FBOX"/>
    <property type="match status" value="3"/>
</dbReference>
<reference evidence="3 4" key="1">
    <citation type="submission" date="2021-05" db="EMBL/GenBank/DDBJ databases">
        <title>Genome Assembly of Synthetic Allotetraploid Brassica napus Reveals Homoeologous Exchanges between Subgenomes.</title>
        <authorList>
            <person name="Davis J.T."/>
        </authorList>
    </citation>
    <scope>NUCLEOTIDE SEQUENCE [LARGE SCALE GENOMIC DNA]</scope>
    <source>
        <strain evidence="4">cv. Da-Ae</strain>
        <tissue evidence="3">Seedling</tissue>
    </source>
</reference>
<evidence type="ECO:0000313" key="3">
    <source>
        <dbReference type="EMBL" id="KAH0874125.1"/>
    </source>
</evidence>
<dbReference type="SMART" id="SM00579">
    <property type="entry name" value="FBD"/>
    <property type="match status" value="3"/>
</dbReference>
<dbReference type="InterPro" id="IPR055411">
    <property type="entry name" value="LRR_FXL15/At3g58940/PEG3-like"/>
</dbReference>
<feature type="domain" description="F-box" evidence="2">
    <location>
        <begin position="26"/>
        <end position="79"/>
    </location>
</feature>
<feature type="region of interest" description="Disordered" evidence="1">
    <location>
        <begin position="1"/>
        <end position="23"/>
    </location>
</feature>
<feature type="non-terminal residue" evidence="3">
    <location>
        <position position="1"/>
    </location>
</feature>
<feature type="domain" description="F-box" evidence="2">
    <location>
        <begin position="561"/>
        <end position="609"/>
    </location>
</feature>
<organism evidence="3 4">
    <name type="scientific">Brassica napus</name>
    <name type="common">Rape</name>
    <dbReference type="NCBI Taxonomy" id="3708"/>
    <lineage>
        <taxon>Eukaryota</taxon>
        <taxon>Viridiplantae</taxon>
        <taxon>Streptophyta</taxon>
        <taxon>Embryophyta</taxon>
        <taxon>Tracheophyta</taxon>
        <taxon>Spermatophyta</taxon>
        <taxon>Magnoliopsida</taxon>
        <taxon>eudicotyledons</taxon>
        <taxon>Gunneridae</taxon>
        <taxon>Pentapetalae</taxon>
        <taxon>rosids</taxon>
        <taxon>malvids</taxon>
        <taxon>Brassicales</taxon>
        <taxon>Brassicaceae</taxon>
        <taxon>Brassiceae</taxon>
        <taxon>Brassica</taxon>
    </lineage>
</organism>
<dbReference type="InterPro" id="IPR036047">
    <property type="entry name" value="F-box-like_dom_sf"/>
</dbReference>
<evidence type="ECO:0000259" key="2">
    <source>
        <dbReference type="PROSITE" id="PS50181"/>
    </source>
</evidence>
<keyword evidence="4" id="KW-1185">Reference proteome</keyword>
<dbReference type="PANTHER" id="PTHR31293:SF12">
    <property type="entry name" value="RNI-LIKE SUPERFAMILY PROTEIN"/>
    <property type="match status" value="1"/>
</dbReference>
<dbReference type="CDD" id="cd22160">
    <property type="entry name" value="F-box_AtFBL13-like"/>
    <property type="match status" value="3"/>
</dbReference>
<dbReference type="Proteomes" id="UP000824890">
    <property type="component" value="Unassembled WGS sequence"/>
</dbReference>
<dbReference type="SUPFAM" id="SSF81383">
    <property type="entry name" value="F-box domain"/>
    <property type="match status" value="3"/>
</dbReference>
<dbReference type="PANTHER" id="PTHR31293">
    <property type="entry name" value="RNI-LIKE SUPERFAMILY PROTEIN"/>
    <property type="match status" value="1"/>
</dbReference>
<dbReference type="EMBL" id="JAGKQM010000016">
    <property type="protein sequence ID" value="KAH0874125.1"/>
    <property type="molecule type" value="Genomic_DNA"/>
</dbReference>
<dbReference type="PROSITE" id="PS00194">
    <property type="entry name" value="THIOREDOXIN_1"/>
    <property type="match status" value="1"/>
</dbReference>
<dbReference type="Pfam" id="PF24758">
    <property type="entry name" value="LRR_At5g56370"/>
    <property type="match status" value="3"/>
</dbReference>
<protein>
    <recommendedName>
        <fullName evidence="2">F-box domain-containing protein</fullName>
    </recommendedName>
</protein>
<dbReference type="Gene3D" id="3.80.10.10">
    <property type="entry name" value="Ribonuclease Inhibitor"/>
    <property type="match status" value="3"/>
</dbReference>
<evidence type="ECO:0000256" key="1">
    <source>
        <dbReference type="SAM" id="MobiDB-lite"/>
    </source>
</evidence>
<proteinExistence type="predicted"/>
<evidence type="ECO:0000313" key="4">
    <source>
        <dbReference type="Proteomes" id="UP000824890"/>
    </source>
</evidence>